<accession>A0A4Y2DK78</accession>
<dbReference type="InterPro" id="IPR012337">
    <property type="entry name" value="RNaseH-like_sf"/>
</dbReference>
<organism evidence="1 2">
    <name type="scientific">Araneus ventricosus</name>
    <name type="common">Orbweaver spider</name>
    <name type="synonym">Epeira ventricosa</name>
    <dbReference type="NCBI Taxonomy" id="182803"/>
    <lineage>
        <taxon>Eukaryota</taxon>
        <taxon>Metazoa</taxon>
        <taxon>Ecdysozoa</taxon>
        <taxon>Arthropoda</taxon>
        <taxon>Chelicerata</taxon>
        <taxon>Arachnida</taxon>
        <taxon>Araneae</taxon>
        <taxon>Araneomorphae</taxon>
        <taxon>Entelegynae</taxon>
        <taxon>Araneoidea</taxon>
        <taxon>Araneidae</taxon>
        <taxon>Araneus</taxon>
    </lineage>
</organism>
<dbReference type="InterPro" id="IPR036397">
    <property type="entry name" value="RNaseH_sf"/>
</dbReference>
<dbReference type="Proteomes" id="UP000499080">
    <property type="component" value="Unassembled WGS sequence"/>
</dbReference>
<dbReference type="GO" id="GO:0003676">
    <property type="term" value="F:nucleic acid binding"/>
    <property type="evidence" value="ECO:0007669"/>
    <property type="project" value="InterPro"/>
</dbReference>
<dbReference type="Gene3D" id="3.30.420.10">
    <property type="entry name" value="Ribonuclease H-like superfamily/Ribonuclease H"/>
    <property type="match status" value="1"/>
</dbReference>
<evidence type="ECO:0000313" key="2">
    <source>
        <dbReference type="Proteomes" id="UP000499080"/>
    </source>
</evidence>
<evidence type="ECO:0000313" key="1">
    <source>
        <dbReference type="EMBL" id="GBM16274.1"/>
    </source>
</evidence>
<dbReference type="PANTHER" id="PTHR38681:SF1">
    <property type="entry name" value="RETROVIRUS-RELATED POL POLYPROTEIN FROM TRANSPOSON 412-LIKE PROTEIN"/>
    <property type="match status" value="1"/>
</dbReference>
<dbReference type="EMBL" id="BGPR01000370">
    <property type="protein sequence ID" value="GBM16274.1"/>
    <property type="molecule type" value="Genomic_DNA"/>
</dbReference>
<evidence type="ECO:0008006" key="3">
    <source>
        <dbReference type="Google" id="ProtNLM"/>
    </source>
</evidence>
<dbReference type="PANTHER" id="PTHR38681">
    <property type="entry name" value="RETROVIRUS-RELATED POL POLYPROTEIN FROM TRANSPOSON 412-LIKE PROTEIN-RELATED"/>
    <property type="match status" value="1"/>
</dbReference>
<comment type="caution">
    <text evidence="1">The sequence shown here is derived from an EMBL/GenBank/DDBJ whole genome shotgun (WGS) entry which is preliminary data.</text>
</comment>
<dbReference type="SUPFAM" id="SSF53098">
    <property type="entry name" value="Ribonuclease H-like"/>
    <property type="match status" value="1"/>
</dbReference>
<gene>
    <name evidence="1" type="ORF">AVEN_195380_1</name>
</gene>
<sequence length="239" mass="27075">MSVATASFLCAPCTSLMRITESSDFPDGLRHFRCVTSWLRQSPRHCWISRFGVPEIITSDRGSNFEASIFRALTRFLGTGKTRTISFHPAANKRDRGKGASTAEGSDQVLRHFQLVRDPAYRAAENACLSQGGYWSFACRNGVRSMLVSWRVLQKLHFRPVSTSDVFVHPDLRTSTHVLVRRDTIRKTLEQPYQGPFKVLRRKDKFFTLSVSGRQTTVSIDRSGVEVPEGFEASNNQIW</sequence>
<dbReference type="OrthoDB" id="9906983at2759"/>
<keyword evidence="2" id="KW-1185">Reference proteome</keyword>
<proteinExistence type="predicted"/>
<dbReference type="AlphaFoldDB" id="A0A4Y2DK78"/>
<protein>
    <recommendedName>
        <fullName evidence="3">Integrase catalytic domain-containing protein</fullName>
    </recommendedName>
</protein>
<reference evidence="1 2" key="1">
    <citation type="journal article" date="2019" name="Sci. Rep.">
        <title>Orb-weaving spider Araneus ventricosus genome elucidates the spidroin gene catalogue.</title>
        <authorList>
            <person name="Kono N."/>
            <person name="Nakamura H."/>
            <person name="Ohtoshi R."/>
            <person name="Moran D.A.P."/>
            <person name="Shinohara A."/>
            <person name="Yoshida Y."/>
            <person name="Fujiwara M."/>
            <person name="Mori M."/>
            <person name="Tomita M."/>
            <person name="Arakawa K."/>
        </authorList>
    </citation>
    <scope>NUCLEOTIDE SEQUENCE [LARGE SCALE GENOMIC DNA]</scope>
</reference>
<name>A0A4Y2DK78_ARAVE</name>